<keyword evidence="3" id="KW-1185">Reference proteome</keyword>
<organism evidence="2 3">
    <name type="scientific">Desulfoprunum benzoelyticum</name>
    <dbReference type="NCBI Taxonomy" id="1506996"/>
    <lineage>
        <taxon>Bacteria</taxon>
        <taxon>Pseudomonadati</taxon>
        <taxon>Thermodesulfobacteriota</taxon>
        <taxon>Desulfobulbia</taxon>
        <taxon>Desulfobulbales</taxon>
        <taxon>Desulfobulbaceae</taxon>
        <taxon>Desulfoprunum</taxon>
    </lineage>
</organism>
<keyword evidence="1" id="KW-0812">Transmembrane</keyword>
<dbReference type="Pfam" id="PF04391">
    <property type="entry name" value="DUF533"/>
    <property type="match status" value="1"/>
</dbReference>
<evidence type="ECO:0000256" key="1">
    <source>
        <dbReference type="SAM" id="Phobius"/>
    </source>
</evidence>
<comment type="caution">
    <text evidence="2">The sequence shown here is derived from an EMBL/GenBank/DDBJ whole genome shotgun (WGS) entry which is preliminary data.</text>
</comment>
<proteinExistence type="predicted"/>
<gene>
    <name evidence="2" type="ORF">HNQ81_002161</name>
</gene>
<dbReference type="EMBL" id="JACHEO010000011">
    <property type="protein sequence ID" value="MBB5348426.1"/>
    <property type="molecule type" value="Genomic_DNA"/>
</dbReference>
<reference evidence="2 3" key="1">
    <citation type="submission" date="2020-08" db="EMBL/GenBank/DDBJ databases">
        <title>Genomic Encyclopedia of Type Strains, Phase IV (KMG-IV): sequencing the most valuable type-strain genomes for metagenomic binning, comparative biology and taxonomic classification.</title>
        <authorList>
            <person name="Goeker M."/>
        </authorList>
    </citation>
    <scope>NUCLEOTIDE SEQUENCE [LARGE SCALE GENOMIC DNA]</scope>
    <source>
        <strain evidence="2 3">DSM 28570</strain>
    </source>
</reference>
<sequence length="219" mass="22582">MIDMNKLLGQLLGSGAAGGFAGGLAGGLASSMLTSKKGRKLGTKALKLGGVAAVGALAYTAFQRYNQGATSTLPATAADLTLAPPGTAFMPKENDDAANEALGLTLVRAMIAVARADGRLDTEESQSIFQKIQSLGLDSESQALLVEEMGHPVDMDAIVNSATSPEIAAEIYTASLLAVDIDTAAEKGYLAMLAARLRLPSELVVEIERQVAAQKSFAQ</sequence>
<dbReference type="InterPro" id="IPR007486">
    <property type="entry name" value="YebE"/>
</dbReference>
<dbReference type="Gene3D" id="1.10.3680.10">
    <property type="entry name" value="TerB-like"/>
    <property type="match status" value="1"/>
</dbReference>
<dbReference type="SUPFAM" id="SSF158682">
    <property type="entry name" value="TerB-like"/>
    <property type="match status" value="1"/>
</dbReference>
<dbReference type="CDD" id="cd07178">
    <property type="entry name" value="terB_like_YebE"/>
    <property type="match status" value="1"/>
</dbReference>
<keyword evidence="1" id="KW-0472">Membrane</keyword>
<name>A0A840UUB1_9BACT</name>
<protein>
    <submittedName>
        <fullName evidence="2">Uncharacterized membrane protein YebE (DUF533 family)</fullName>
    </submittedName>
</protein>
<dbReference type="RefSeq" id="WP_045706594.1">
    <property type="nucleotide sequence ID" value="NZ_JACHEO010000011.1"/>
</dbReference>
<evidence type="ECO:0000313" key="3">
    <source>
        <dbReference type="Proteomes" id="UP000539642"/>
    </source>
</evidence>
<dbReference type="Proteomes" id="UP000539642">
    <property type="component" value="Unassembled WGS sequence"/>
</dbReference>
<evidence type="ECO:0000313" key="2">
    <source>
        <dbReference type="EMBL" id="MBB5348426.1"/>
    </source>
</evidence>
<dbReference type="AlphaFoldDB" id="A0A840UUB1"/>
<accession>A0A840UUB1</accession>
<feature type="transmembrane region" description="Helical" evidence="1">
    <location>
        <begin position="12"/>
        <end position="33"/>
    </location>
</feature>
<dbReference type="InterPro" id="IPR029024">
    <property type="entry name" value="TerB-like"/>
</dbReference>
<keyword evidence="1" id="KW-1133">Transmembrane helix</keyword>